<reference evidence="1 2" key="1">
    <citation type="journal article" date="2003" name="PLoS Biol.">
        <title>The genome sequence of Caenorhabditis briggsae: a platform for comparative genomics.</title>
        <authorList>
            <person name="Stein L.D."/>
            <person name="Bao Z."/>
            <person name="Blasiar D."/>
            <person name="Blumenthal T."/>
            <person name="Brent M.R."/>
            <person name="Chen N."/>
            <person name="Chinwalla A."/>
            <person name="Clarke L."/>
            <person name="Clee C."/>
            <person name="Coghlan A."/>
            <person name="Coulson A."/>
            <person name="D'Eustachio P."/>
            <person name="Fitch D.H."/>
            <person name="Fulton L.A."/>
            <person name="Fulton R.E."/>
            <person name="Griffiths-Jones S."/>
            <person name="Harris T.W."/>
            <person name="Hillier L.W."/>
            <person name="Kamath R."/>
            <person name="Kuwabara P.E."/>
            <person name="Mardis E.R."/>
            <person name="Marra M.A."/>
            <person name="Miner T.L."/>
            <person name="Minx P."/>
            <person name="Mullikin J.C."/>
            <person name="Plumb R.W."/>
            <person name="Rogers J."/>
            <person name="Schein J.E."/>
            <person name="Sohrmann M."/>
            <person name="Spieth J."/>
            <person name="Stajich J.E."/>
            <person name="Wei C."/>
            <person name="Willey D."/>
            <person name="Wilson R.K."/>
            <person name="Durbin R."/>
            <person name="Waterston R.H."/>
        </authorList>
    </citation>
    <scope>NUCLEOTIDE SEQUENCE [LARGE SCALE GENOMIC DNA]</scope>
    <source>
        <strain evidence="1 2">AF16</strain>
    </source>
</reference>
<keyword evidence="2" id="KW-1185">Reference proteome</keyword>
<dbReference type="RefSeq" id="XP_045098986.1">
    <property type="nucleotide sequence ID" value="XM_045244276.1"/>
</dbReference>
<organism evidence="1 2">
    <name type="scientific">Caenorhabditis briggsae</name>
    <dbReference type="NCBI Taxonomy" id="6238"/>
    <lineage>
        <taxon>Eukaryota</taxon>
        <taxon>Metazoa</taxon>
        <taxon>Ecdysozoa</taxon>
        <taxon>Nematoda</taxon>
        <taxon>Chromadorea</taxon>
        <taxon>Rhabditida</taxon>
        <taxon>Rhabditina</taxon>
        <taxon>Rhabditomorpha</taxon>
        <taxon>Rhabditoidea</taxon>
        <taxon>Rhabditidae</taxon>
        <taxon>Peloderinae</taxon>
        <taxon>Caenorhabditis</taxon>
    </lineage>
</organism>
<reference evidence="1 2" key="2">
    <citation type="journal article" date="2011" name="PLoS Genet.">
        <title>Caenorhabditis briggsae recombinant inbred line genotypes reveal inter-strain incompatibility and the evolution of recombination.</title>
        <authorList>
            <person name="Ross J.A."/>
            <person name="Koboldt D.C."/>
            <person name="Staisch J.E."/>
            <person name="Chamberlin H.M."/>
            <person name="Gupta B.P."/>
            <person name="Miller R.D."/>
            <person name="Baird S.E."/>
            <person name="Haag E.S."/>
        </authorList>
    </citation>
    <scope>NUCLEOTIDE SEQUENCE [LARGE SCALE GENOMIC DNA]</scope>
    <source>
        <strain evidence="1 2">AF16</strain>
    </source>
</reference>
<dbReference type="Proteomes" id="UP000008549">
    <property type="component" value="Unassembled WGS sequence"/>
</dbReference>
<dbReference type="CTD" id="68917394"/>
<dbReference type="AlphaFoldDB" id="B6IHM2"/>
<dbReference type="KEGG" id="cbr:CBG_25912"/>
<dbReference type="HOGENOM" id="CLU_2640310_0_0_1"/>
<evidence type="ECO:0000313" key="1">
    <source>
        <dbReference type="EMBL" id="CAR99423.1"/>
    </source>
</evidence>
<evidence type="ECO:0000313" key="2">
    <source>
        <dbReference type="Proteomes" id="UP000008549"/>
    </source>
</evidence>
<sequence>MVFKFDLTCLSGLTSSGKLQPRVVCVSVSEDSNYVPSLPGELILLSKRSLVQSFPSLYFQVCISIPKTSLVSHENIM</sequence>
<dbReference type="GeneID" id="68917394"/>
<protein>
    <submittedName>
        <fullName evidence="1">Protein CBG25912</fullName>
    </submittedName>
</protein>
<proteinExistence type="predicted"/>
<dbReference type="EMBL" id="HE601459">
    <property type="protein sequence ID" value="CAR99423.1"/>
    <property type="molecule type" value="Genomic_DNA"/>
</dbReference>
<gene>
    <name evidence="1" type="ORF">CBG25912</name>
    <name evidence="1" type="ORF">CBG_25912</name>
</gene>
<dbReference type="InParanoid" id="B6IHM2"/>
<name>B6IHM2_CAEBR</name>
<accession>B6IHM2</accession>